<evidence type="ECO:0000256" key="5">
    <source>
        <dbReference type="SAM" id="MobiDB-lite"/>
    </source>
</evidence>
<evidence type="ECO:0000256" key="3">
    <source>
        <dbReference type="ARBA" id="ARBA00023004"/>
    </source>
</evidence>
<dbReference type="EMBL" id="CAXLJM020000043">
    <property type="protein sequence ID" value="CAL8110191.1"/>
    <property type="molecule type" value="Genomic_DNA"/>
</dbReference>
<evidence type="ECO:0000313" key="7">
    <source>
        <dbReference type="Proteomes" id="UP001642540"/>
    </source>
</evidence>
<accession>A0ABP1QRS8</accession>
<protein>
    <submittedName>
        <fullName evidence="6">Uncharacterized protein</fullName>
    </submittedName>
</protein>
<keyword evidence="3" id="KW-0408">Iron</keyword>
<comment type="caution">
    <text evidence="6">The sequence shown here is derived from an EMBL/GenBank/DDBJ whole genome shotgun (WGS) entry which is preliminary data.</text>
</comment>
<evidence type="ECO:0000256" key="2">
    <source>
        <dbReference type="ARBA" id="ARBA00022723"/>
    </source>
</evidence>
<dbReference type="InterPro" id="IPR052320">
    <property type="entry name" value="Cytochrome_b5_domain"/>
</dbReference>
<sequence length="1015" mass="114707">MAPNKDAKVELLVPEEPRPKQVSIMASQTDASEWVEYETDMKELYQNLKDEGIDVPLDDKGNPVFTPQFIKNLPPNVQPHAAGKLYSGGKPFKPLLDHRPTATAEGGALGRTIQTRTSIWEDYKNDLKELYKKLEQRGIAVPRDEDGIPILTEDLIKTLPPELMPHPAGIDFAPLPGVPPLPDGTHVSARLTIKLLNDPLQDELVRRVTKIGKTIPMENGKPVLTPKLIREIPAEIITKVLEPIYDSQRRLSASRQSAIRKLSLMDKKSLAYLLHEHGVDVKRIEEIPVQAVIQIAEGEVEDAIGAQHTHEIFQPAPHMQKVLPRDTIYNLSKTQKGQLGEMLTDLGMTVDVDSDFEPIITQTNVRVLPRDTLAYFGIVLSDDDQYSSDSPGPVTAEQPVSTAEGTAEDGDPTKRHGSAAERRRSRRNLHIKANRGLFHLTRKKDWKLELERRLQAAGIEIKMTEEGEMDLSHVPEEIVSEFTSAIQTEISHLDPESLHERIMAMAHEDKMLIHEELEISGIEIPTDDEGNKVITVGLIDSLPRDVLINLLAKIFSSRPADGEEEEEEEGEEGEMINVEDMIERDDDVELDLTDEQKEEFYEKLVEEGIIVPLDVTTGKPKITRELIRNNVPKKLALQIIAVAANGLDIRLSSGDSSHSDIDETPKSNRPTIEIEHELPGPILGLRYSCGFGYVTDNSGNKINYEGMLHFLDNAYAPEEIKKHEVIEHQRENLLKEELIREIEQEEDDPEIKSAGSSVEIQRMAMRFKPTHNICPESHDPVNLFEEAKTEMDPDLVPHAKVVDFVSIFPPKDKLFGLGKVDSLATVPSSIARKFSNESVRGSNLSTHLSDMPSMFSQALVEEPSIFFASVSTQNFDITPESVSGYREKWLKSFMSGHSPRDTFTIRITNMITRRQIELRVCKNNTVNEVCHLYMQYEDHPEYYVWKDIYGRALSPEKTMVENGLVRHDEVLEFHGYRRLPIILLYFRDGFENDPPLPLNPLHALRQREPGLCRNY</sequence>
<evidence type="ECO:0000256" key="4">
    <source>
        <dbReference type="ARBA" id="ARBA00038168"/>
    </source>
</evidence>
<proteinExistence type="inferred from homology"/>
<gene>
    <name evidence="6" type="ORF">ODALV1_LOCUS14044</name>
</gene>
<keyword evidence="1" id="KW-0349">Heme</keyword>
<reference evidence="6 7" key="1">
    <citation type="submission" date="2024-08" db="EMBL/GenBank/DDBJ databases">
        <authorList>
            <person name="Cucini C."/>
            <person name="Frati F."/>
        </authorList>
    </citation>
    <scope>NUCLEOTIDE SEQUENCE [LARGE SCALE GENOMIC DNA]</scope>
</reference>
<feature type="region of interest" description="Disordered" evidence="5">
    <location>
        <begin position="385"/>
        <end position="426"/>
    </location>
</feature>
<evidence type="ECO:0000313" key="6">
    <source>
        <dbReference type="EMBL" id="CAL8110191.1"/>
    </source>
</evidence>
<keyword evidence="7" id="KW-1185">Reference proteome</keyword>
<dbReference type="Proteomes" id="UP001642540">
    <property type="component" value="Unassembled WGS sequence"/>
</dbReference>
<dbReference type="PANTHER" id="PTHR21281:SF0">
    <property type="entry name" value="CYTOCHROME B5 DOMAIN-CONTAINING PROTEIN 1"/>
    <property type="match status" value="1"/>
</dbReference>
<organism evidence="6 7">
    <name type="scientific">Orchesella dallaii</name>
    <dbReference type="NCBI Taxonomy" id="48710"/>
    <lineage>
        <taxon>Eukaryota</taxon>
        <taxon>Metazoa</taxon>
        <taxon>Ecdysozoa</taxon>
        <taxon>Arthropoda</taxon>
        <taxon>Hexapoda</taxon>
        <taxon>Collembola</taxon>
        <taxon>Entomobryomorpha</taxon>
        <taxon>Entomobryoidea</taxon>
        <taxon>Orchesellidae</taxon>
        <taxon>Orchesellinae</taxon>
        <taxon>Orchesella</taxon>
    </lineage>
</organism>
<keyword evidence="2" id="KW-0479">Metal-binding</keyword>
<comment type="similarity">
    <text evidence="4">Belongs to the cytochrome b5 family.</text>
</comment>
<evidence type="ECO:0000256" key="1">
    <source>
        <dbReference type="ARBA" id="ARBA00022617"/>
    </source>
</evidence>
<dbReference type="PANTHER" id="PTHR21281">
    <property type="entry name" value="CYTOCHROME B5 DOMAIN-CONTAINING PROTEIN 1"/>
    <property type="match status" value="1"/>
</dbReference>
<name>A0ABP1QRS8_9HEXA</name>
<feature type="compositionally biased region" description="Basic and acidic residues" evidence="5">
    <location>
        <begin position="411"/>
        <end position="422"/>
    </location>
</feature>